<accession>B0DJR9</accession>
<dbReference type="OrthoDB" id="3267100at2759"/>
<dbReference type="KEGG" id="lbc:LACBIDRAFT_294884"/>
<feature type="region of interest" description="Disordered" evidence="1">
    <location>
        <begin position="330"/>
        <end position="355"/>
    </location>
</feature>
<dbReference type="Proteomes" id="UP000001194">
    <property type="component" value="Unassembled WGS sequence"/>
</dbReference>
<sequence>MQLTNPTAYQSMSSDSNIVPDDHVALVLIEQSESSFYLRIPLTKIRALCLKPLKYLLYLGWCILGGEGVLSLRPDIHDGIDTDEDADGGETYYYVLDEPLDPTQVVDLDLIKARTETTSESSATCDSFRTALLKRDIRCVWTGTEYAGDGMHIIPYKRGSEWFRLIVENRPSYDEEVESLEDINDIRNGVFASMMINRIFDQRLVAILKTPNHILETEDIPPRCDRTDLQTDVSYPSRSRYTLQWLIDPPPGDTNLTPNNSDAAFKKRTKKAKPSDLLLHYMYGAAAVRRWGRGTAVLTAFTTPPRPEVPVPAPAGPTKTMHDRRATILKRSKAQSTGETGAGSSKASKAGAGTGGLVESEGQAIWDEDDVMLFFWGNSKAAKERHLKKVGENITGERQPTAKFSTSPYFPITQSLIKKWSFVFTPRIYFDRTVEDA</sequence>
<dbReference type="InParanoid" id="B0DJR9"/>
<evidence type="ECO:0000256" key="1">
    <source>
        <dbReference type="SAM" id="MobiDB-lite"/>
    </source>
</evidence>
<dbReference type="EMBL" id="DS547114">
    <property type="protein sequence ID" value="EDR05166.1"/>
    <property type="molecule type" value="Genomic_DNA"/>
</dbReference>
<keyword evidence="3" id="KW-1185">Reference proteome</keyword>
<feature type="compositionally biased region" description="Low complexity" evidence="1">
    <location>
        <begin position="336"/>
        <end position="351"/>
    </location>
</feature>
<evidence type="ECO:0000313" key="2">
    <source>
        <dbReference type="EMBL" id="EDR05166.1"/>
    </source>
</evidence>
<proteinExistence type="predicted"/>
<organism evidence="3">
    <name type="scientific">Laccaria bicolor (strain S238N-H82 / ATCC MYA-4686)</name>
    <name type="common">Bicoloured deceiver</name>
    <name type="synonym">Laccaria laccata var. bicolor</name>
    <dbReference type="NCBI Taxonomy" id="486041"/>
    <lineage>
        <taxon>Eukaryota</taxon>
        <taxon>Fungi</taxon>
        <taxon>Dikarya</taxon>
        <taxon>Basidiomycota</taxon>
        <taxon>Agaricomycotina</taxon>
        <taxon>Agaricomycetes</taxon>
        <taxon>Agaricomycetidae</taxon>
        <taxon>Agaricales</taxon>
        <taxon>Agaricineae</taxon>
        <taxon>Hydnangiaceae</taxon>
        <taxon>Laccaria</taxon>
    </lineage>
</organism>
<reference evidence="2 3" key="1">
    <citation type="journal article" date="2008" name="Nature">
        <title>The genome of Laccaria bicolor provides insights into mycorrhizal symbiosis.</title>
        <authorList>
            <person name="Martin F."/>
            <person name="Aerts A."/>
            <person name="Ahren D."/>
            <person name="Brun A."/>
            <person name="Danchin E.G.J."/>
            <person name="Duchaussoy F."/>
            <person name="Gibon J."/>
            <person name="Kohler A."/>
            <person name="Lindquist E."/>
            <person name="Pereda V."/>
            <person name="Salamov A."/>
            <person name="Shapiro H.J."/>
            <person name="Wuyts J."/>
            <person name="Blaudez D."/>
            <person name="Buee M."/>
            <person name="Brokstein P."/>
            <person name="Canbaeck B."/>
            <person name="Cohen D."/>
            <person name="Courty P.E."/>
            <person name="Coutinho P.M."/>
            <person name="Delaruelle C."/>
            <person name="Detter J.C."/>
            <person name="Deveau A."/>
            <person name="DiFazio S."/>
            <person name="Duplessis S."/>
            <person name="Fraissinet-Tachet L."/>
            <person name="Lucic E."/>
            <person name="Frey-Klett P."/>
            <person name="Fourrey C."/>
            <person name="Feussner I."/>
            <person name="Gay G."/>
            <person name="Grimwood J."/>
            <person name="Hoegger P.J."/>
            <person name="Jain P."/>
            <person name="Kilaru S."/>
            <person name="Labbe J."/>
            <person name="Lin Y.C."/>
            <person name="Legue V."/>
            <person name="Le Tacon F."/>
            <person name="Marmeisse R."/>
            <person name="Melayah D."/>
            <person name="Montanini B."/>
            <person name="Muratet M."/>
            <person name="Nehls U."/>
            <person name="Niculita-Hirzel H."/>
            <person name="Oudot-Le Secq M.P."/>
            <person name="Peter M."/>
            <person name="Quesneville H."/>
            <person name="Rajashekar B."/>
            <person name="Reich M."/>
            <person name="Rouhier N."/>
            <person name="Schmutz J."/>
            <person name="Yin T."/>
            <person name="Chalot M."/>
            <person name="Henrissat B."/>
            <person name="Kuees U."/>
            <person name="Lucas S."/>
            <person name="Van de Peer Y."/>
            <person name="Podila G.K."/>
            <person name="Polle A."/>
            <person name="Pukkila P.J."/>
            <person name="Richardson P.M."/>
            <person name="Rouze P."/>
            <person name="Sanders I.R."/>
            <person name="Stajich J.E."/>
            <person name="Tunlid A."/>
            <person name="Tuskan G."/>
            <person name="Grigoriev I.V."/>
        </authorList>
    </citation>
    <scope>NUCLEOTIDE SEQUENCE [LARGE SCALE GENOMIC DNA]</scope>
    <source>
        <strain evidence="3">S238N-H82 / ATCC MYA-4686</strain>
    </source>
</reference>
<dbReference type="AlphaFoldDB" id="B0DJR9"/>
<protein>
    <submittedName>
        <fullName evidence="2">Predicted protein</fullName>
    </submittedName>
</protein>
<dbReference type="RefSeq" id="XP_001884131.1">
    <property type="nucleotide sequence ID" value="XM_001884096.1"/>
</dbReference>
<evidence type="ECO:0000313" key="3">
    <source>
        <dbReference type="Proteomes" id="UP000001194"/>
    </source>
</evidence>
<dbReference type="GeneID" id="6079815"/>
<gene>
    <name evidence="2" type="ORF">LACBIDRAFT_294884</name>
</gene>
<name>B0DJR9_LACBS</name>
<dbReference type="HOGENOM" id="CLU_052992_0_0_1"/>